<proteinExistence type="predicted"/>
<feature type="region of interest" description="Disordered" evidence="1">
    <location>
        <begin position="103"/>
        <end position="150"/>
    </location>
</feature>
<dbReference type="RefSeq" id="WP_229786864.1">
    <property type="nucleotide sequence ID" value="NZ_BMRB01000002.1"/>
</dbReference>
<dbReference type="Gene3D" id="1.10.3210.10">
    <property type="entry name" value="Hypothetical protein af1432"/>
    <property type="match status" value="1"/>
</dbReference>
<dbReference type="Proteomes" id="UP000660680">
    <property type="component" value="Unassembled WGS sequence"/>
</dbReference>
<reference evidence="2" key="2">
    <citation type="submission" date="2020-09" db="EMBL/GenBank/DDBJ databases">
        <authorList>
            <person name="Sun Q."/>
            <person name="Ohkuma M."/>
        </authorList>
    </citation>
    <scope>NUCLEOTIDE SEQUENCE</scope>
    <source>
        <strain evidence="2">JCM 3276</strain>
    </source>
</reference>
<accession>A0A918GE25</accession>
<name>A0A918GE25_9PSEU</name>
<gene>
    <name evidence="2" type="ORF">GCM10010171_25430</name>
</gene>
<protein>
    <recommendedName>
        <fullName evidence="4">HD domain-containing protein</fullName>
    </recommendedName>
</protein>
<reference evidence="2" key="1">
    <citation type="journal article" date="2014" name="Int. J. Syst. Evol. Microbiol.">
        <title>Complete genome sequence of Corynebacterium casei LMG S-19264T (=DSM 44701T), isolated from a smear-ripened cheese.</title>
        <authorList>
            <consortium name="US DOE Joint Genome Institute (JGI-PGF)"/>
            <person name="Walter F."/>
            <person name="Albersmeier A."/>
            <person name="Kalinowski J."/>
            <person name="Ruckert C."/>
        </authorList>
    </citation>
    <scope>NUCLEOTIDE SEQUENCE</scope>
    <source>
        <strain evidence="2">JCM 3276</strain>
    </source>
</reference>
<dbReference type="SUPFAM" id="SSF109604">
    <property type="entry name" value="HD-domain/PDEase-like"/>
    <property type="match status" value="1"/>
</dbReference>
<evidence type="ECO:0000313" key="2">
    <source>
        <dbReference type="EMBL" id="GGS30735.1"/>
    </source>
</evidence>
<comment type="caution">
    <text evidence="2">The sequence shown here is derived from an EMBL/GenBank/DDBJ whole genome shotgun (WGS) entry which is preliminary data.</text>
</comment>
<evidence type="ECO:0000256" key="1">
    <source>
        <dbReference type="SAM" id="MobiDB-lite"/>
    </source>
</evidence>
<feature type="compositionally biased region" description="Basic residues" evidence="1">
    <location>
        <begin position="130"/>
        <end position="142"/>
    </location>
</feature>
<organism evidence="2 3">
    <name type="scientific">Actinokineospora fastidiosa</name>
    <dbReference type="NCBI Taxonomy" id="1816"/>
    <lineage>
        <taxon>Bacteria</taxon>
        <taxon>Bacillati</taxon>
        <taxon>Actinomycetota</taxon>
        <taxon>Actinomycetes</taxon>
        <taxon>Pseudonocardiales</taxon>
        <taxon>Pseudonocardiaceae</taxon>
        <taxon>Actinokineospora</taxon>
    </lineage>
</organism>
<dbReference type="AlphaFoldDB" id="A0A918GE25"/>
<evidence type="ECO:0008006" key="4">
    <source>
        <dbReference type="Google" id="ProtNLM"/>
    </source>
</evidence>
<dbReference type="Pfam" id="PF13328">
    <property type="entry name" value="HD_4"/>
    <property type="match status" value="1"/>
</dbReference>
<keyword evidence="3" id="KW-1185">Reference proteome</keyword>
<evidence type="ECO:0000313" key="3">
    <source>
        <dbReference type="Proteomes" id="UP000660680"/>
    </source>
</evidence>
<dbReference type="EMBL" id="BMRB01000002">
    <property type="protein sequence ID" value="GGS30735.1"/>
    <property type="molecule type" value="Genomic_DNA"/>
</dbReference>
<sequence length="150" mass="16154">MFTEADAVRIAREAHDGQVDKSGRPYIGHPLRVMAAVDGQHERMAAVLHDVIEDTPVTADDLRAAGCPDEVVTAVVALSKVDGEDQDAYLARVAANPLAVTVKRADIADKHRTRPHGGAGPGHPGPAGRQVRRRARLPRHPRLTWTSSGR</sequence>